<protein>
    <submittedName>
        <fullName evidence="1">Uncharacterized protein</fullName>
    </submittedName>
</protein>
<dbReference type="AlphaFoldDB" id="A0A839TSA9"/>
<evidence type="ECO:0000313" key="1">
    <source>
        <dbReference type="EMBL" id="MBB3129421.1"/>
    </source>
</evidence>
<dbReference type="Proteomes" id="UP000517523">
    <property type="component" value="Unassembled WGS sequence"/>
</dbReference>
<organism evidence="1 2">
    <name type="scientific">Paenibacillus rhizosphaerae</name>
    <dbReference type="NCBI Taxonomy" id="297318"/>
    <lineage>
        <taxon>Bacteria</taxon>
        <taxon>Bacillati</taxon>
        <taxon>Bacillota</taxon>
        <taxon>Bacilli</taxon>
        <taxon>Bacillales</taxon>
        <taxon>Paenibacillaceae</taxon>
        <taxon>Paenibacillus</taxon>
    </lineage>
</organism>
<accession>A0A839TSA9</accession>
<reference evidence="1 2" key="1">
    <citation type="submission" date="2020-08" db="EMBL/GenBank/DDBJ databases">
        <title>Genomic Encyclopedia of Type Strains, Phase III (KMG-III): the genomes of soil and plant-associated and newly described type strains.</title>
        <authorList>
            <person name="Whitman W."/>
        </authorList>
    </citation>
    <scope>NUCLEOTIDE SEQUENCE [LARGE SCALE GENOMIC DNA]</scope>
    <source>
        <strain evidence="1 2">CECT 5831</strain>
    </source>
</reference>
<dbReference type="EMBL" id="JACHXJ010000003">
    <property type="protein sequence ID" value="MBB3129421.1"/>
    <property type="molecule type" value="Genomic_DNA"/>
</dbReference>
<sequence length="93" mass="10358">MNAGKGPKGRAITSLLSIERAIPQFVHVRKIFKGRLDMIMRVPADDASAIRVIKPGLPLKNGRPILSPPRTSREFCNMLVAKRANPDKLIYHT</sequence>
<gene>
    <name evidence="1" type="ORF">FHS19_004096</name>
</gene>
<proteinExistence type="predicted"/>
<evidence type="ECO:0000313" key="2">
    <source>
        <dbReference type="Proteomes" id="UP000517523"/>
    </source>
</evidence>
<name>A0A839TSA9_9BACL</name>
<comment type="caution">
    <text evidence="1">The sequence shown here is derived from an EMBL/GenBank/DDBJ whole genome shotgun (WGS) entry which is preliminary data.</text>
</comment>